<feature type="region of interest" description="Disordered" evidence="3">
    <location>
        <begin position="61"/>
        <end position="120"/>
    </location>
</feature>
<protein>
    <recommendedName>
        <fullName evidence="4">Zn(2)-C6 fungal-type domain-containing protein</fullName>
    </recommendedName>
</protein>
<dbReference type="InterPro" id="IPR036864">
    <property type="entry name" value="Zn2-C6_fun-type_DNA-bd_sf"/>
</dbReference>
<dbReference type="Pfam" id="PF04082">
    <property type="entry name" value="Fungal_trans"/>
    <property type="match status" value="1"/>
</dbReference>
<evidence type="ECO:0000256" key="1">
    <source>
        <dbReference type="ARBA" id="ARBA00022723"/>
    </source>
</evidence>
<dbReference type="CDD" id="cd12148">
    <property type="entry name" value="fungal_TF_MHR"/>
    <property type="match status" value="1"/>
</dbReference>
<dbReference type="PANTHER" id="PTHR47425">
    <property type="entry name" value="FARB-RELATED"/>
    <property type="match status" value="1"/>
</dbReference>
<dbReference type="InterPro" id="IPR001138">
    <property type="entry name" value="Zn2Cys6_DnaBD"/>
</dbReference>
<evidence type="ECO:0000259" key="4">
    <source>
        <dbReference type="PROSITE" id="PS50048"/>
    </source>
</evidence>
<dbReference type="GO" id="GO:0000981">
    <property type="term" value="F:DNA-binding transcription factor activity, RNA polymerase II-specific"/>
    <property type="evidence" value="ECO:0007669"/>
    <property type="project" value="InterPro"/>
</dbReference>
<evidence type="ECO:0000313" key="6">
    <source>
        <dbReference type="Proteomes" id="UP001140502"/>
    </source>
</evidence>
<dbReference type="GO" id="GO:0008270">
    <property type="term" value="F:zinc ion binding"/>
    <property type="evidence" value="ECO:0007669"/>
    <property type="project" value="InterPro"/>
</dbReference>
<evidence type="ECO:0000256" key="2">
    <source>
        <dbReference type="ARBA" id="ARBA00023242"/>
    </source>
</evidence>
<evidence type="ECO:0000256" key="3">
    <source>
        <dbReference type="SAM" id="MobiDB-lite"/>
    </source>
</evidence>
<dbReference type="OrthoDB" id="5121955at2759"/>
<dbReference type="SUPFAM" id="SSF57701">
    <property type="entry name" value="Zn2/Cys6 DNA-binding domain"/>
    <property type="match status" value="1"/>
</dbReference>
<dbReference type="PROSITE" id="PS50048">
    <property type="entry name" value="ZN2_CY6_FUNGAL_2"/>
    <property type="match status" value="1"/>
</dbReference>
<feature type="compositionally biased region" description="Polar residues" evidence="3">
    <location>
        <begin position="69"/>
        <end position="83"/>
    </location>
</feature>
<comment type="caution">
    <text evidence="5">The sequence shown here is derived from an EMBL/GenBank/DDBJ whole genome shotgun (WGS) entry which is preliminary data.</text>
</comment>
<dbReference type="EMBL" id="JAPEUR010000191">
    <property type="protein sequence ID" value="KAJ4315963.1"/>
    <property type="molecule type" value="Genomic_DNA"/>
</dbReference>
<dbReference type="InterPro" id="IPR007219">
    <property type="entry name" value="XnlR_reg_dom"/>
</dbReference>
<gene>
    <name evidence="5" type="ORF">N0V84_008097</name>
</gene>
<organism evidence="5 6">
    <name type="scientific">Fusarium piperis</name>
    <dbReference type="NCBI Taxonomy" id="1435070"/>
    <lineage>
        <taxon>Eukaryota</taxon>
        <taxon>Fungi</taxon>
        <taxon>Dikarya</taxon>
        <taxon>Ascomycota</taxon>
        <taxon>Pezizomycotina</taxon>
        <taxon>Sordariomycetes</taxon>
        <taxon>Hypocreomycetidae</taxon>
        <taxon>Hypocreales</taxon>
        <taxon>Nectriaceae</taxon>
        <taxon>Fusarium</taxon>
        <taxon>Fusarium solani species complex</taxon>
    </lineage>
</organism>
<sequence>MSSPIDAPSKPSSLAKKRRTRASKACLLCHKRKVRCYIPRIGSPCSNCTVDQETCIVPDRSYKRPTLPKTPSGQSEDQATSSLEKQHRQPADLGTAREYSRGTPTPIHLAGTPGRPLDESALPLVTDNMPSSDIWHYPRQDQPPFATTLPFSAYLFLKVSNLHKLPPENINFLELKKCLRVPSRPYLDEFLQQYFRYIHPFLPLIDEANFWEMYHSAEAGPQFPLIVLQAMLFAACSFVSPSTLKELGHASVRSARRALYEQAKWLYSFETEDSKLSIAQAALLLSYWTPSFEEAAVSKPNTAWLRIAIENARSIQAHQSGSRPAVKMARKVTDQLPLKRLWGCCIVRDCTSAISLRRACQIQMPNSASNSQFSLTSKDLRHEINGSRVYDPRTKRQLITTFLKFAEMCMYLVDISMLLFPYDGGLPGQTKQHARFETIISILACKMTLGRWHRNTKRAEDAQREYDLAMDGKHTVHPSETLFTNLLQIYYFSAKIALANRQMLMSLDTEAVKPQDVLGCRQEVQEATNAIGNCLKTLTEQQLARFLPVSVVLCIALPYALQTVGYEKQHEQVNSSAQVFTHAMETYDPLYEGVEGLTKTIQLIIGEKGLVELMGADPRTIAIPASDRVESMAFPSACYMRLVLTMDIKLSTGRLPEEQDLPGTLREHSANDTDCPGAVITTPRALPHTDGATVFEADLETFGMHGDVVNTEFGLQTDLTQLPGDLQAFEGDIAIDDFMALDKALAVGDEEEMDTSLWEFIKAFPDLSGQGCPSPEQFFFNNLGN</sequence>
<dbReference type="InterPro" id="IPR052761">
    <property type="entry name" value="Fungal_Detox/Toxin_TFs"/>
</dbReference>
<dbReference type="GO" id="GO:0006351">
    <property type="term" value="P:DNA-templated transcription"/>
    <property type="evidence" value="ECO:0007669"/>
    <property type="project" value="InterPro"/>
</dbReference>
<dbReference type="GO" id="GO:0003677">
    <property type="term" value="F:DNA binding"/>
    <property type="evidence" value="ECO:0007669"/>
    <property type="project" value="InterPro"/>
</dbReference>
<dbReference type="PROSITE" id="PS00463">
    <property type="entry name" value="ZN2_CY6_FUNGAL_1"/>
    <property type="match status" value="1"/>
</dbReference>
<dbReference type="Gene3D" id="4.10.240.10">
    <property type="entry name" value="Zn(2)-C6 fungal-type DNA-binding domain"/>
    <property type="match status" value="1"/>
</dbReference>
<reference evidence="5" key="1">
    <citation type="submission" date="2022-10" db="EMBL/GenBank/DDBJ databases">
        <title>Tapping the CABI collections for fungal endophytes: first genome assemblies for Collariella, Neodidymelliopsis, Ascochyta clinopodiicola, Didymella pomorum, Didymosphaeria variabile, Neocosmospora piperis and Neocucurbitaria cava.</title>
        <authorList>
            <person name="Hill R."/>
        </authorList>
    </citation>
    <scope>NUCLEOTIDE SEQUENCE</scope>
    <source>
        <strain evidence="5">IMI 366586</strain>
    </source>
</reference>
<keyword evidence="1" id="KW-0479">Metal-binding</keyword>
<evidence type="ECO:0000313" key="5">
    <source>
        <dbReference type="EMBL" id="KAJ4315963.1"/>
    </source>
</evidence>
<dbReference type="PANTHER" id="PTHR47425:SF2">
    <property type="entry name" value="FARB-RELATED"/>
    <property type="match status" value="1"/>
</dbReference>
<dbReference type="SMART" id="SM00066">
    <property type="entry name" value="GAL4"/>
    <property type="match status" value="1"/>
</dbReference>
<dbReference type="Proteomes" id="UP001140502">
    <property type="component" value="Unassembled WGS sequence"/>
</dbReference>
<keyword evidence="6" id="KW-1185">Reference proteome</keyword>
<name>A0A9W8W8Z1_9HYPO</name>
<dbReference type="CDD" id="cd00067">
    <property type="entry name" value="GAL4"/>
    <property type="match status" value="1"/>
</dbReference>
<dbReference type="AlphaFoldDB" id="A0A9W8W8Z1"/>
<accession>A0A9W8W8Z1</accession>
<proteinExistence type="predicted"/>
<feature type="domain" description="Zn(2)-C6 fungal-type" evidence="4">
    <location>
        <begin position="25"/>
        <end position="57"/>
    </location>
</feature>
<keyword evidence="2" id="KW-0539">Nucleus</keyword>